<keyword evidence="1" id="KW-0472">Membrane</keyword>
<keyword evidence="2" id="KW-0732">Signal</keyword>
<evidence type="ECO:0000313" key="4">
    <source>
        <dbReference type="Proteomes" id="UP000478417"/>
    </source>
</evidence>
<dbReference type="Proteomes" id="UP000478417">
    <property type="component" value="Unassembled WGS sequence"/>
</dbReference>
<feature type="chain" id="PRO_5025639186" evidence="2">
    <location>
        <begin position="21"/>
        <end position="247"/>
    </location>
</feature>
<dbReference type="AlphaFoldDB" id="A0A6B2M5M8"/>
<feature type="signal peptide" evidence="2">
    <location>
        <begin position="1"/>
        <end position="20"/>
    </location>
</feature>
<keyword evidence="4" id="KW-1185">Reference proteome</keyword>
<feature type="transmembrane region" description="Helical" evidence="1">
    <location>
        <begin position="225"/>
        <end position="242"/>
    </location>
</feature>
<proteinExistence type="predicted"/>
<evidence type="ECO:0000313" key="3">
    <source>
        <dbReference type="EMBL" id="NDV63095.1"/>
    </source>
</evidence>
<evidence type="ECO:0000256" key="1">
    <source>
        <dbReference type="SAM" id="Phobius"/>
    </source>
</evidence>
<gene>
    <name evidence="3" type="ORF">G0Q06_11575</name>
</gene>
<dbReference type="RefSeq" id="WP_163966109.1">
    <property type="nucleotide sequence ID" value="NZ_JAAGNX010000003.1"/>
</dbReference>
<sequence>MNKKLLIFSAALAAANVATAQLTIWQNDFESPNTFFDPAPNPVDMHNGRDDAWLGAGTASIFDLGSSNVLQLLSGGGSQTRGLVRAFAAVNHPGVIDTTGDVSKYYQFTFDLVSMFNSAELNLQFLDGTRDADGSNPETNTYGIDLLSAAGAELTHTSIGTGGVTNLIDVTFVKADEGTGLTVTFDWDGTGDLVMVWDSANDDSANSGTLFTRTDNMSLVLVPEPSIYALLAGFATLGLVLVRRRLR</sequence>
<keyword evidence="1" id="KW-1133">Transmembrane helix</keyword>
<dbReference type="NCBIfam" id="TIGR02595">
    <property type="entry name" value="PEP_CTERM"/>
    <property type="match status" value="1"/>
</dbReference>
<comment type="caution">
    <text evidence="3">The sequence shown here is derived from an EMBL/GenBank/DDBJ whole genome shotgun (WGS) entry which is preliminary data.</text>
</comment>
<dbReference type="InterPro" id="IPR013424">
    <property type="entry name" value="Ice-binding_C"/>
</dbReference>
<organism evidence="3 4">
    <name type="scientific">Oceanipulchritudo coccoides</name>
    <dbReference type="NCBI Taxonomy" id="2706888"/>
    <lineage>
        <taxon>Bacteria</taxon>
        <taxon>Pseudomonadati</taxon>
        <taxon>Verrucomicrobiota</taxon>
        <taxon>Opitutia</taxon>
        <taxon>Puniceicoccales</taxon>
        <taxon>Oceanipulchritudinaceae</taxon>
        <taxon>Oceanipulchritudo</taxon>
    </lineage>
</organism>
<dbReference type="EMBL" id="JAAGNX010000003">
    <property type="protein sequence ID" value="NDV63095.1"/>
    <property type="molecule type" value="Genomic_DNA"/>
</dbReference>
<keyword evidence="1" id="KW-0812">Transmembrane</keyword>
<reference evidence="3 4" key="1">
    <citation type="submission" date="2020-02" db="EMBL/GenBank/DDBJ databases">
        <title>Albibacoteraceae fam. nov., the first described family within the subdivision 4 Verrucomicrobia.</title>
        <authorList>
            <person name="Xi F."/>
        </authorList>
    </citation>
    <scope>NUCLEOTIDE SEQUENCE [LARGE SCALE GENOMIC DNA]</scope>
    <source>
        <strain evidence="3 4">CK1056</strain>
    </source>
</reference>
<accession>A0A6B2M5M8</accession>
<name>A0A6B2M5M8_9BACT</name>
<evidence type="ECO:0000256" key="2">
    <source>
        <dbReference type="SAM" id="SignalP"/>
    </source>
</evidence>
<protein>
    <submittedName>
        <fullName evidence="3">PEP-CTERM sorting domain-containing protein</fullName>
    </submittedName>
</protein>